<name>A0A3M0GMT5_9FLAO</name>
<feature type="chain" id="PRO_5018327982" description="Carboxypeptidase-like regulatory domain-containing protein" evidence="1">
    <location>
        <begin position="35"/>
        <end position="136"/>
    </location>
</feature>
<dbReference type="RefSeq" id="WP_121915838.1">
    <property type="nucleotide sequence ID" value="NZ_REFV01000001.1"/>
</dbReference>
<dbReference type="InterPro" id="IPR008969">
    <property type="entry name" value="CarboxyPept-like_regulatory"/>
</dbReference>
<dbReference type="AlphaFoldDB" id="A0A3M0GMT5"/>
<evidence type="ECO:0008006" key="4">
    <source>
        <dbReference type="Google" id="ProtNLM"/>
    </source>
</evidence>
<organism evidence="2 3">
    <name type="scientific">Dokdonia sinensis</name>
    <dbReference type="NCBI Taxonomy" id="2479847"/>
    <lineage>
        <taxon>Bacteria</taxon>
        <taxon>Pseudomonadati</taxon>
        <taxon>Bacteroidota</taxon>
        <taxon>Flavobacteriia</taxon>
        <taxon>Flavobacteriales</taxon>
        <taxon>Flavobacteriaceae</taxon>
        <taxon>Dokdonia</taxon>
    </lineage>
</organism>
<keyword evidence="3" id="KW-1185">Reference proteome</keyword>
<protein>
    <recommendedName>
        <fullName evidence="4">Carboxypeptidase-like regulatory domain-containing protein</fullName>
    </recommendedName>
</protein>
<gene>
    <name evidence="2" type="ORF">EAX61_01285</name>
</gene>
<accession>A0A3M0GMT5</accession>
<dbReference type="SUPFAM" id="SSF49464">
    <property type="entry name" value="Carboxypeptidase regulatory domain-like"/>
    <property type="match status" value="1"/>
</dbReference>
<keyword evidence="1" id="KW-0732">Signal</keyword>
<dbReference type="Gene3D" id="2.60.40.1120">
    <property type="entry name" value="Carboxypeptidase-like, regulatory domain"/>
    <property type="match status" value="1"/>
</dbReference>
<dbReference type="EMBL" id="REFV01000001">
    <property type="protein sequence ID" value="RMB64042.1"/>
    <property type="molecule type" value="Genomic_DNA"/>
</dbReference>
<evidence type="ECO:0000256" key="1">
    <source>
        <dbReference type="SAM" id="SignalP"/>
    </source>
</evidence>
<sequence>MKTQIITMQQNVAKTMLAFCLVLSLGLISNTASAQTTERTVTGVVSSAYENVAYATVSLKGAYIATSTDEKGAFTFPQMLKEGDVLTVSSLGYQDREVTITGDTTFIKPFLEEIPLIITAALRTAPSGKATDLPNN</sequence>
<comment type="caution">
    <text evidence="2">The sequence shown here is derived from an EMBL/GenBank/DDBJ whole genome shotgun (WGS) entry which is preliminary data.</text>
</comment>
<evidence type="ECO:0000313" key="2">
    <source>
        <dbReference type="EMBL" id="RMB64042.1"/>
    </source>
</evidence>
<feature type="signal peptide" evidence="1">
    <location>
        <begin position="1"/>
        <end position="34"/>
    </location>
</feature>
<evidence type="ECO:0000313" key="3">
    <source>
        <dbReference type="Proteomes" id="UP000281985"/>
    </source>
</evidence>
<dbReference type="Pfam" id="PF13715">
    <property type="entry name" value="CarbopepD_reg_2"/>
    <property type="match status" value="1"/>
</dbReference>
<dbReference type="OrthoDB" id="7432683at2"/>
<reference evidence="2 3" key="1">
    <citation type="submission" date="2018-10" db="EMBL/GenBank/DDBJ databases">
        <title>Dokdonia luteus sp. nov., isolated from sea water.</title>
        <authorList>
            <person name="Zhou L.Y."/>
            <person name="Du Z.J."/>
        </authorList>
    </citation>
    <scope>NUCLEOTIDE SEQUENCE [LARGE SCALE GENOMIC DNA]</scope>
    <source>
        <strain evidence="2 3">SH27</strain>
    </source>
</reference>
<proteinExistence type="predicted"/>
<dbReference type="Proteomes" id="UP000281985">
    <property type="component" value="Unassembled WGS sequence"/>
</dbReference>